<gene>
    <name evidence="1" type="ORF">BOLC2T07089H</name>
</gene>
<dbReference type="PANTHER" id="PTHR11908">
    <property type="entry name" value="XANTHINE DEHYDROGENASE"/>
    <property type="match status" value="1"/>
</dbReference>
<dbReference type="SUPFAM" id="SSF54292">
    <property type="entry name" value="2Fe-2S ferredoxin-like"/>
    <property type="match status" value="1"/>
</dbReference>
<protein>
    <submittedName>
        <fullName evidence="1">Uncharacterized protein</fullName>
    </submittedName>
</protein>
<proteinExistence type="predicted"/>
<dbReference type="InterPro" id="IPR012675">
    <property type="entry name" value="Beta-grasp_dom_sf"/>
</dbReference>
<accession>A0A3P6DI24</accession>
<dbReference type="PANTHER" id="PTHR11908:SF148">
    <property type="entry name" value="ALDEHYDE OXIDASE"/>
    <property type="match status" value="1"/>
</dbReference>
<dbReference type="Gene3D" id="3.10.20.30">
    <property type="match status" value="1"/>
</dbReference>
<sequence length="118" mass="13425">MKSKTSLVFAVNGERFEIDLSSIDPSTTLIDFLRNKTPFKSVKLGCGEGKSYLSFFISFQLFRRSFSNTPSTLHADILSLLWVVESMSHLHHDQVIFEFSSENLHNDPQISRLLSLSI</sequence>
<dbReference type="InterPro" id="IPR016208">
    <property type="entry name" value="Ald_Oxase/xanthine_DH-like"/>
</dbReference>
<reference evidence="1" key="1">
    <citation type="submission" date="2018-11" db="EMBL/GenBank/DDBJ databases">
        <authorList>
            <consortium name="Genoscope - CEA"/>
            <person name="William W."/>
        </authorList>
    </citation>
    <scope>NUCLEOTIDE SEQUENCE</scope>
</reference>
<name>A0A3P6DI24_BRAOL</name>
<dbReference type="GO" id="GO:0004031">
    <property type="term" value="F:aldehyde oxidase activity"/>
    <property type="evidence" value="ECO:0007669"/>
    <property type="project" value="TreeGrafter"/>
</dbReference>
<evidence type="ECO:0000313" key="1">
    <source>
        <dbReference type="EMBL" id="VDD20162.1"/>
    </source>
</evidence>
<dbReference type="InterPro" id="IPR036010">
    <property type="entry name" value="2Fe-2S_ferredoxin-like_sf"/>
</dbReference>
<dbReference type="GO" id="GO:0051536">
    <property type="term" value="F:iron-sulfur cluster binding"/>
    <property type="evidence" value="ECO:0007669"/>
    <property type="project" value="InterPro"/>
</dbReference>
<dbReference type="GO" id="GO:0005506">
    <property type="term" value="F:iron ion binding"/>
    <property type="evidence" value="ECO:0007669"/>
    <property type="project" value="InterPro"/>
</dbReference>
<dbReference type="AlphaFoldDB" id="A0A3P6DI24"/>
<organism evidence="1">
    <name type="scientific">Brassica oleracea</name>
    <name type="common">Wild cabbage</name>
    <dbReference type="NCBI Taxonomy" id="3712"/>
    <lineage>
        <taxon>Eukaryota</taxon>
        <taxon>Viridiplantae</taxon>
        <taxon>Streptophyta</taxon>
        <taxon>Embryophyta</taxon>
        <taxon>Tracheophyta</taxon>
        <taxon>Spermatophyta</taxon>
        <taxon>Magnoliopsida</taxon>
        <taxon>eudicotyledons</taxon>
        <taxon>Gunneridae</taxon>
        <taxon>Pentapetalae</taxon>
        <taxon>rosids</taxon>
        <taxon>malvids</taxon>
        <taxon>Brassicales</taxon>
        <taxon>Brassicaceae</taxon>
        <taxon>Brassiceae</taxon>
        <taxon>Brassica</taxon>
    </lineage>
</organism>
<dbReference type="EMBL" id="LR031874">
    <property type="protein sequence ID" value="VDD20162.1"/>
    <property type="molecule type" value="Genomic_DNA"/>
</dbReference>